<keyword evidence="2" id="KW-1185">Reference proteome</keyword>
<dbReference type="AlphaFoldDB" id="A0AAD9QL31"/>
<organism evidence="1 2">
    <name type="scientific">Acropora cervicornis</name>
    <name type="common">Staghorn coral</name>
    <dbReference type="NCBI Taxonomy" id="6130"/>
    <lineage>
        <taxon>Eukaryota</taxon>
        <taxon>Metazoa</taxon>
        <taxon>Cnidaria</taxon>
        <taxon>Anthozoa</taxon>
        <taxon>Hexacorallia</taxon>
        <taxon>Scleractinia</taxon>
        <taxon>Astrocoeniina</taxon>
        <taxon>Acroporidae</taxon>
        <taxon>Acropora</taxon>
    </lineage>
</organism>
<comment type="caution">
    <text evidence="1">The sequence shown here is derived from an EMBL/GenBank/DDBJ whole genome shotgun (WGS) entry which is preliminary data.</text>
</comment>
<name>A0AAD9QL31_ACRCE</name>
<sequence length="73" mass="8423">MTKEVKKSYRLLFGTKVFYVLVGIKHEKLYLLTIFDPALVFTKIVSFSGSVLHSLNLNPDDKEMIKIEDEDSE</sequence>
<dbReference type="EMBL" id="JARQWQ010000026">
    <property type="protein sequence ID" value="KAK2563258.1"/>
    <property type="molecule type" value="Genomic_DNA"/>
</dbReference>
<accession>A0AAD9QL31</accession>
<proteinExistence type="predicted"/>
<evidence type="ECO:0000313" key="2">
    <source>
        <dbReference type="Proteomes" id="UP001249851"/>
    </source>
</evidence>
<dbReference type="Proteomes" id="UP001249851">
    <property type="component" value="Unassembled WGS sequence"/>
</dbReference>
<evidence type="ECO:0000313" key="1">
    <source>
        <dbReference type="EMBL" id="KAK2563258.1"/>
    </source>
</evidence>
<gene>
    <name evidence="1" type="ORF">P5673_013619</name>
</gene>
<reference evidence="1" key="1">
    <citation type="journal article" date="2023" name="G3 (Bethesda)">
        <title>Whole genome assembly and annotation of the endangered Caribbean coral Acropora cervicornis.</title>
        <authorList>
            <person name="Selwyn J.D."/>
            <person name="Vollmer S.V."/>
        </authorList>
    </citation>
    <scope>NUCLEOTIDE SEQUENCE</scope>
    <source>
        <strain evidence="1">K2</strain>
    </source>
</reference>
<protein>
    <submittedName>
        <fullName evidence="1">Uncharacterized protein</fullName>
    </submittedName>
</protein>
<reference evidence="1" key="2">
    <citation type="journal article" date="2023" name="Science">
        <title>Genomic signatures of disease resistance in endangered staghorn corals.</title>
        <authorList>
            <person name="Vollmer S.V."/>
            <person name="Selwyn J.D."/>
            <person name="Despard B.A."/>
            <person name="Roesel C.L."/>
        </authorList>
    </citation>
    <scope>NUCLEOTIDE SEQUENCE</scope>
    <source>
        <strain evidence="1">K2</strain>
    </source>
</reference>